<gene>
    <name evidence="4" type="ORF">BRENAR_LOCUS2326</name>
</gene>
<protein>
    <submittedName>
        <fullName evidence="4">DEKNAAC102421</fullName>
    </submittedName>
</protein>
<dbReference type="Pfam" id="PF01585">
    <property type="entry name" value="G-patch"/>
    <property type="match status" value="1"/>
</dbReference>
<name>A0A448YL69_BRENA</name>
<dbReference type="InterPro" id="IPR000467">
    <property type="entry name" value="G_patch_dom"/>
</dbReference>
<dbReference type="PROSITE" id="PS50174">
    <property type="entry name" value="G_PATCH"/>
    <property type="match status" value="1"/>
</dbReference>
<dbReference type="STRING" id="13370.A0A448YL69"/>
<feature type="region of interest" description="Disordered" evidence="2">
    <location>
        <begin position="1"/>
        <end position="54"/>
    </location>
</feature>
<feature type="compositionally biased region" description="Basic residues" evidence="2">
    <location>
        <begin position="1"/>
        <end position="12"/>
    </location>
</feature>
<sequence length="712" mass="81402">MDASPGRRKHRLSSGSEDEEESEQRSGSFKPMTFKPMSFQKPSSEPAGNEVKTMSGHLMSVPGLDYHANTHDADSIDAKYQRYGIGAKLLKSMGYVEGEGLGKTSQGRVEPVTTKQRPKGMGLGAIKEKDENEYEDESSDDEVKPKAMNFELQILPSLFDLISELESEGFEVPIGIKRISDESNQDDNGSNRELRLLLQDVVTNVRLLRGKRKYMDYELSQLKEIVATADKEASTLHLVVDILSSADSNVDNTFDEIVNKVSASSEDLNSQIAVILVSLIDAKVKAMIQEWDPKSFDDSTMVIDKLHEYKMKLGKYEAKESTSSSDLTAFDSLLLRYWIPRISGFFREDWISTKQPNLGVSIIEDFGTEGLIPKGGINFILRDVILPILSRDIESEWIIDPDGATNGPEFWLVVWLDIFEEDMVEKIMESLFHRYDDWIVNSWDSEKNQVVPSKEIHLRLWLDYYATIENRQESLVESSVIKNLVLYVRSAEGFGYDNSDGNHTEYFHFISTLRANNIAEEKINLLAENEIVLPWLGEFFKLDNDSMRFKYLCNWMTTFFWKNRDLPCMQKDIELAFDYMNCSCRTGMARRFHSLSDIPGTRQIEEQRDTSIVSLVARLDQMKLEKVRKVESTIPSEAVKIKDLVDDYCKKNDLFLLPADQGNINRRGKLMFTITENMTSGITVYFEDDIIWAKIGEEFEPISVEEIGKYIN</sequence>
<proteinExistence type="inferred from homology"/>
<evidence type="ECO:0000313" key="4">
    <source>
        <dbReference type="EMBL" id="VEU21593.1"/>
    </source>
</evidence>
<keyword evidence="5" id="KW-1185">Reference proteome</keyword>
<dbReference type="GO" id="GO:0003676">
    <property type="term" value="F:nucleic acid binding"/>
    <property type="evidence" value="ECO:0007669"/>
    <property type="project" value="InterPro"/>
</dbReference>
<comment type="similarity">
    <text evidence="1">Belongs to the TFP11/STIP family.</text>
</comment>
<evidence type="ECO:0000259" key="3">
    <source>
        <dbReference type="PROSITE" id="PS50174"/>
    </source>
</evidence>
<reference evidence="4 5" key="1">
    <citation type="submission" date="2018-12" db="EMBL/GenBank/DDBJ databases">
        <authorList>
            <person name="Tiukova I."/>
            <person name="Dainat J."/>
        </authorList>
    </citation>
    <scope>NUCLEOTIDE SEQUENCE [LARGE SCALE GENOMIC DNA]</scope>
</reference>
<accession>A0A448YL69</accession>
<dbReference type="PANTHER" id="PTHR23329:SF1">
    <property type="entry name" value="TUFTELIN-INTERACTING PROTEIN 11"/>
    <property type="match status" value="1"/>
</dbReference>
<dbReference type="OrthoDB" id="4822at2759"/>
<evidence type="ECO:0000256" key="2">
    <source>
        <dbReference type="SAM" id="MobiDB-lite"/>
    </source>
</evidence>
<dbReference type="GO" id="GO:0071008">
    <property type="term" value="C:U2-type post-mRNA release spliceosomal complex"/>
    <property type="evidence" value="ECO:0007669"/>
    <property type="project" value="TreeGrafter"/>
</dbReference>
<dbReference type="InterPro" id="IPR022783">
    <property type="entry name" value="GCFC_dom"/>
</dbReference>
<dbReference type="AlphaFoldDB" id="A0A448YL69"/>
<dbReference type="SMART" id="SM00443">
    <property type="entry name" value="G_patch"/>
    <property type="match status" value="1"/>
</dbReference>
<dbReference type="Pfam" id="PF07842">
    <property type="entry name" value="GCFC"/>
    <property type="match status" value="1"/>
</dbReference>
<evidence type="ECO:0000313" key="5">
    <source>
        <dbReference type="Proteomes" id="UP000290900"/>
    </source>
</evidence>
<organism evidence="4 5">
    <name type="scientific">Brettanomyces naardenensis</name>
    <name type="common">Yeast</name>
    <dbReference type="NCBI Taxonomy" id="13370"/>
    <lineage>
        <taxon>Eukaryota</taxon>
        <taxon>Fungi</taxon>
        <taxon>Dikarya</taxon>
        <taxon>Ascomycota</taxon>
        <taxon>Saccharomycotina</taxon>
        <taxon>Pichiomycetes</taxon>
        <taxon>Pichiales</taxon>
        <taxon>Pichiaceae</taxon>
        <taxon>Brettanomyces</taxon>
    </lineage>
</organism>
<dbReference type="InParanoid" id="A0A448YL69"/>
<feature type="domain" description="G-patch" evidence="3">
    <location>
        <begin position="82"/>
        <end position="128"/>
    </location>
</feature>
<dbReference type="Proteomes" id="UP000290900">
    <property type="component" value="Unassembled WGS sequence"/>
</dbReference>
<evidence type="ECO:0000256" key="1">
    <source>
        <dbReference type="ARBA" id="ARBA00010900"/>
    </source>
</evidence>
<dbReference type="GO" id="GO:0000390">
    <property type="term" value="P:spliceosomal complex disassembly"/>
    <property type="evidence" value="ECO:0007669"/>
    <property type="project" value="InterPro"/>
</dbReference>
<feature type="region of interest" description="Disordered" evidence="2">
    <location>
        <begin position="101"/>
        <end position="120"/>
    </location>
</feature>
<dbReference type="PANTHER" id="PTHR23329">
    <property type="entry name" value="TUFTELIN-INTERACTING PROTEIN 11-RELATED"/>
    <property type="match status" value="1"/>
</dbReference>
<dbReference type="FunCoup" id="A0A448YL69">
    <property type="interactions" value="877"/>
</dbReference>
<dbReference type="EMBL" id="CAACVR010000012">
    <property type="protein sequence ID" value="VEU21593.1"/>
    <property type="molecule type" value="Genomic_DNA"/>
</dbReference>
<dbReference type="InterPro" id="IPR045211">
    <property type="entry name" value="TFP11/STIP/Ntr1"/>
</dbReference>